<evidence type="ECO:0000259" key="10">
    <source>
        <dbReference type="PROSITE" id="PS50894"/>
    </source>
</evidence>
<dbReference type="CDD" id="cd00082">
    <property type="entry name" value="HisKA"/>
    <property type="match status" value="1"/>
</dbReference>
<keyword evidence="3 6" id="KW-0597">Phosphoprotein</keyword>
<feature type="transmembrane region" description="Helical" evidence="8">
    <location>
        <begin position="158"/>
        <end position="177"/>
    </location>
</feature>
<dbReference type="GO" id="GO:0005524">
    <property type="term" value="F:ATP binding"/>
    <property type="evidence" value="ECO:0007669"/>
    <property type="project" value="UniProtKB-KW"/>
</dbReference>
<organism evidence="11 12">
    <name type="scientific">Candidatus Accumulibacter appositus</name>
    <dbReference type="NCBI Taxonomy" id="1454003"/>
    <lineage>
        <taxon>Bacteria</taxon>
        <taxon>Pseudomonadati</taxon>
        <taxon>Pseudomonadota</taxon>
        <taxon>Betaproteobacteria</taxon>
        <taxon>Candidatus Accumulibacter</taxon>
    </lineage>
</organism>
<gene>
    <name evidence="11" type="primary">barA_1</name>
    <name evidence="11" type="ORF">AW10_01757</name>
</gene>
<dbReference type="InterPro" id="IPR003661">
    <property type="entry name" value="HisK_dim/P_dom"/>
</dbReference>
<dbReference type="InterPro" id="IPR011006">
    <property type="entry name" value="CheY-like_superfamily"/>
</dbReference>
<feature type="compositionally biased region" description="Low complexity" evidence="7">
    <location>
        <begin position="7"/>
        <end position="18"/>
    </location>
</feature>
<comment type="caution">
    <text evidence="11">The sequence shown here is derived from an EMBL/GenBank/DDBJ whole genome shotgun (WGS) entry which is preliminary data.</text>
</comment>
<protein>
    <recommendedName>
        <fullName evidence="2">histidine kinase</fullName>
        <ecNumber evidence="2">2.7.13.3</ecNumber>
    </recommendedName>
</protein>
<dbReference type="InterPro" id="IPR036097">
    <property type="entry name" value="HisK_dim/P_sf"/>
</dbReference>
<dbReference type="SMART" id="SM00073">
    <property type="entry name" value="HPT"/>
    <property type="match status" value="1"/>
</dbReference>
<reference evidence="11 12" key="1">
    <citation type="submission" date="2014-02" db="EMBL/GenBank/DDBJ databases">
        <title>Expanding our view of genomic diversity in Candidatus Accumulibacter clades.</title>
        <authorList>
            <person name="Skennerton C.T."/>
            <person name="Barr J.J."/>
            <person name="Slater F.R."/>
            <person name="Bond P.L."/>
            <person name="Tyson G.W."/>
        </authorList>
    </citation>
    <scope>NUCLEOTIDE SEQUENCE [LARGE SCALE GENOMIC DNA]</scope>
    <source>
        <strain evidence="12">BA-92</strain>
    </source>
</reference>
<evidence type="ECO:0000256" key="3">
    <source>
        <dbReference type="ARBA" id="ARBA00022553"/>
    </source>
</evidence>
<feature type="domain" description="Response regulatory" evidence="9">
    <location>
        <begin position="312"/>
        <end position="432"/>
    </location>
</feature>
<feature type="modified residue" description="4-aspartylphosphate" evidence="6">
    <location>
        <position position="361"/>
    </location>
</feature>
<proteinExistence type="predicted"/>
<dbReference type="PATRIC" id="fig|1454003.3.peg.1812"/>
<dbReference type="SMART" id="SM00448">
    <property type="entry name" value="REC"/>
    <property type="match status" value="1"/>
</dbReference>
<dbReference type="PANTHER" id="PTHR45339:SF5">
    <property type="entry name" value="HISTIDINE KINASE"/>
    <property type="match status" value="1"/>
</dbReference>
<feature type="transmembrane region" description="Helical" evidence="8">
    <location>
        <begin position="130"/>
        <end position="151"/>
    </location>
</feature>
<dbReference type="Pfam" id="PF00072">
    <property type="entry name" value="Response_reg"/>
    <property type="match status" value="1"/>
</dbReference>
<feature type="modified residue" description="Phosphohistidine" evidence="5">
    <location>
        <position position="510"/>
    </location>
</feature>
<dbReference type="PROSITE" id="PS50894">
    <property type="entry name" value="HPT"/>
    <property type="match status" value="1"/>
</dbReference>
<name>A0A011QP16_9PROT</name>
<dbReference type="CDD" id="cd17546">
    <property type="entry name" value="REC_hyHK_CKI1_RcsC-like"/>
    <property type="match status" value="1"/>
</dbReference>
<dbReference type="EMBL" id="JEMX01000030">
    <property type="protein sequence ID" value="EXI80614.1"/>
    <property type="molecule type" value="Genomic_DNA"/>
</dbReference>
<dbReference type="InterPro" id="IPR008207">
    <property type="entry name" value="Sig_transdc_His_kin_Hpt_dom"/>
</dbReference>
<dbReference type="PANTHER" id="PTHR45339">
    <property type="entry name" value="HYBRID SIGNAL TRANSDUCTION HISTIDINE KINASE J"/>
    <property type="match status" value="1"/>
</dbReference>
<keyword evidence="8" id="KW-1133">Transmembrane helix</keyword>
<dbReference type="Proteomes" id="UP000021816">
    <property type="component" value="Unassembled WGS sequence"/>
</dbReference>
<dbReference type="InterPro" id="IPR036641">
    <property type="entry name" value="HPT_dom_sf"/>
</dbReference>
<dbReference type="SUPFAM" id="SSF47226">
    <property type="entry name" value="Histidine-containing phosphotransfer domain, HPT domain"/>
    <property type="match status" value="1"/>
</dbReference>
<feature type="transmembrane region" description="Helical" evidence="8">
    <location>
        <begin position="101"/>
        <end position="124"/>
    </location>
</feature>
<keyword evidence="8" id="KW-0472">Membrane</keyword>
<feature type="transmembrane region" description="Helical" evidence="8">
    <location>
        <begin position="183"/>
        <end position="202"/>
    </location>
</feature>
<dbReference type="EC" id="2.7.13.3" evidence="2"/>
<evidence type="ECO:0000256" key="1">
    <source>
        <dbReference type="ARBA" id="ARBA00000085"/>
    </source>
</evidence>
<dbReference type="Gene3D" id="1.20.120.160">
    <property type="entry name" value="HPT domain"/>
    <property type="match status" value="1"/>
</dbReference>
<evidence type="ECO:0000313" key="12">
    <source>
        <dbReference type="Proteomes" id="UP000021816"/>
    </source>
</evidence>
<dbReference type="InterPro" id="IPR001789">
    <property type="entry name" value="Sig_transdc_resp-reg_receiver"/>
</dbReference>
<dbReference type="Gene3D" id="3.40.50.2300">
    <property type="match status" value="1"/>
</dbReference>
<feature type="transmembrane region" description="Helical" evidence="8">
    <location>
        <begin position="43"/>
        <end position="63"/>
    </location>
</feature>
<dbReference type="PROSITE" id="PS50110">
    <property type="entry name" value="RESPONSE_REGULATORY"/>
    <property type="match status" value="1"/>
</dbReference>
<evidence type="ECO:0000256" key="5">
    <source>
        <dbReference type="PROSITE-ProRule" id="PRU00110"/>
    </source>
</evidence>
<keyword evidence="8" id="KW-0812">Transmembrane</keyword>
<dbReference type="Pfam" id="PF01627">
    <property type="entry name" value="Hpt"/>
    <property type="match status" value="1"/>
</dbReference>
<evidence type="ECO:0000313" key="11">
    <source>
        <dbReference type="EMBL" id="EXI80614.1"/>
    </source>
</evidence>
<dbReference type="GO" id="GO:0005886">
    <property type="term" value="C:plasma membrane"/>
    <property type="evidence" value="ECO:0007669"/>
    <property type="project" value="UniProtKB-SubCell"/>
</dbReference>
<evidence type="ECO:0000259" key="9">
    <source>
        <dbReference type="PROSITE" id="PS50110"/>
    </source>
</evidence>
<dbReference type="SMART" id="SM00388">
    <property type="entry name" value="HisKA"/>
    <property type="match status" value="1"/>
</dbReference>
<evidence type="ECO:0000256" key="6">
    <source>
        <dbReference type="PROSITE-ProRule" id="PRU00169"/>
    </source>
</evidence>
<dbReference type="GO" id="GO:0000155">
    <property type="term" value="F:phosphorelay sensor kinase activity"/>
    <property type="evidence" value="ECO:0007669"/>
    <property type="project" value="InterPro"/>
</dbReference>
<evidence type="ECO:0000256" key="4">
    <source>
        <dbReference type="ARBA" id="ARBA00023012"/>
    </source>
</evidence>
<evidence type="ECO:0000256" key="7">
    <source>
        <dbReference type="SAM" id="MobiDB-lite"/>
    </source>
</evidence>
<dbReference type="Pfam" id="PF00512">
    <property type="entry name" value="HisKA"/>
    <property type="match status" value="1"/>
</dbReference>
<keyword evidence="4" id="KW-0902">Two-component regulatory system</keyword>
<dbReference type="SUPFAM" id="SSF47384">
    <property type="entry name" value="Homodimeric domain of signal transducing histidine kinase"/>
    <property type="match status" value="1"/>
</dbReference>
<sequence length="574" mass="60997">MKSTSTAASERAAPSIAAKPVPGNREQRVQAQLLRVGYSRMRVSAVLSILVTLAFAGLLLPYFPASSLLLMTLSIVGVNLCRLGLWYWHRNTNPPDEATPVWTRGFFMGAAAAATTWSCSVLYLHEGGNGLQTAFLVVWVIAVTAVASNSLAAHLPSVLTFILTALAPIGTLLLAGGKQLESLVGLAVWGAALALGLSAYTAHATTRKIIVSDIERSDALAEAAAGRSAAEAGSRAKSEFLATMSHEIRTPMNGILGMTELLRRTALSGQQQRFADAVYQSGEHLLAIINDILEPPSPPPAAGAPSIKLNGRVLVAEDNPVNQAVAGAMLESLGVAYSLADNGRIALDRVINERFDLIVMDCQMPEMDGFEATTQIRARQCEGLLPEHLPIIALTANAVEGDRERCLAAGMDDYLSKPFTRGHLLAILQRWLAPTAVAAAARPVVPTPSDTQEPINRRALDAIRQLPGPNSTTLLNKVITAYLLDTPARLTRLRAAADAGDAKTLNREAHTLKSSSANVGAERLAALCAELEALARKESVDGARPLLEEVEFELPRVLALLATILAESPDHANA</sequence>
<feature type="region of interest" description="Disordered" evidence="7">
    <location>
        <begin position="1"/>
        <end position="23"/>
    </location>
</feature>
<dbReference type="Gene3D" id="1.10.287.130">
    <property type="match status" value="1"/>
</dbReference>
<feature type="domain" description="HPt" evidence="10">
    <location>
        <begin position="471"/>
        <end position="574"/>
    </location>
</feature>
<comment type="catalytic activity">
    <reaction evidence="1">
        <text>ATP + protein L-histidine = ADP + protein N-phospho-L-histidine.</text>
        <dbReference type="EC" id="2.7.13.3"/>
    </reaction>
</comment>
<dbReference type="AlphaFoldDB" id="A0A011QP16"/>
<evidence type="ECO:0000256" key="2">
    <source>
        <dbReference type="ARBA" id="ARBA00012438"/>
    </source>
</evidence>
<evidence type="ECO:0000256" key="8">
    <source>
        <dbReference type="SAM" id="Phobius"/>
    </source>
</evidence>
<keyword evidence="11" id="KW-0418">Kinase</keyword>
<keyword evidence="11" id="KW-0808">Transferase</keyword>
<dbReference type="STRING" id="1454003.AW10_01757"/>
<dbReference type="CDD" id="cd00088">
    <property type="entry name" value="HPT"/>
    <property type="match status" value="1"/>
</dbReference>
<accession>A0A011QP16</accession>
<dbReference type="SUPFAM" id="SSF52172">
    <property type="entry name" value="CheY-like"/>
    <property type="match status" value="1"/>
</dbReference>